<evidence type="ECO:0000313" key="2">
    <source>
        <dbReference type="Proteomes" id="UP001642260"/>
    </source>
</evidence>
<reference evidence="1 2" key="1">
    <citation type="submission" date="2022-03" db="EMBL/GenBank/DDBJ databases">
        <authorList>
            <person name="Macdonald S."/>
            <person name="Ahmed S."/>
            <person name="Newling K."/>
        </authorList>
    </citation>
    <scope>NUCLEOTIDE SEQUENCE [LARGE SCALE GENOMIC DNA]</scope>
</reference>
<sequence length="94" mass="10685">MVFRGDMVMSVAHLSAEIFQRLRWIPASDRIGSGEMLRLFNVIRGVKEAWFDLATCHNSCPSKSSSRVMESSSHSKTIVGYQVQVMCFLCDRRV</sequence>
<proteinExistence type="predicted"/>
<dbReference type="EMBL" id="CAKOAT010601821">
    <property type="protein sequence ID" value="CAH8384121.1"/>
    <property type="molecule type" value="Genomic_DNA"/>
</dbReference>
<protein>
    <submittedName>
        <fullName evidence="1">Uncharacterized protein</fullName>
    </submittedName>
</protein>
<dbReference type="AlphaFoldDB" id="A0ABC8LKG3"/>
<organism evidence="1 2">
    <name type="scientific">Eruca vesicaria subsp. sativa</name>
    <name type="common">Garden rocket</name>
    <name type="synonym">Eruca sativa</name>
    <dbReference type="NCBI Taxonomy" id="29727"/>
    <lineage>
        <taxon>Eukaryota</taxon>
        <taxon>Viridiplantae</taxon>
        <taxon>Streptophyta</taxon>
        <taxon>Embryophyta</taxon>
        <taxon>Tracheophyta</taxon>
        <taxon>Spermatophyta</taxon>
        <taxon>Magnoliopsida</taxon>
        <taxon>eudicotyledons</taxon>
        <taxon>Gunneridae</taxon>
        <taxon>Pentapetalae</taxon>
        <taxon>rosids</taxon>
        <taxon>malvids</taxon>
        <taxon>Brassicales</taxon>
        <taxon>Brassicaceae</taxon>
        <taxon>Brassiceae</taxon>
        <taxon>Eruca</taxon>
    </lineage>
</organism>
<comment type="caution">
    <text evidence="1">The sequence shown here is derived from an EMBL/GenBank/DDBJ whole genome shotgun (WGS) entry which is preliminary data.</text>
</comment>
<accession>A0ABC8LKG3</accession>
<gene>
    <name evidence="1" type="ORF">ERUC_LOCUS36604</name>
</gene>
<evidence type="ECO:0000313" key="1">
    <source>
        <dbReference type="EMBL" id="CAH8384121.1"/>
    </source>
</evidence>
<keyword evidence="2" id="KW-1185">Reference proteome</keyword>
<name>A0ABC8LKG3_ERUVS</name>
<dbReference type="Proteomes" id="UP001642260">
    <property type="component" value="Unassembled WGS sequence"/>
</dbReference>